<dbReference type="Gene3D" id="1.10.760.10">
    <property type="entry name" value="Cytochrome c-like domain"/>
    <property type="match status" value="1"/>
</dbReference>
<dbReference type="SUPFAM" id="SSF46626">
    <property type="entry name" value="Cytochrome c"/>
    <property type="match status" value="1"/>
</dbReference>
<evidence type="ECO:0000313" key="7">
    <source>
        <dbReference type="EMBL" id="MDZ5458049.1"/>
    </source>
</evidence>
<keyword evidence="1 4" id="KW-0349">Heme</keyword>
<feature type="transmembrane region" description="Helical" evidence="5">
    <location>
        <begin position="65"/>
        <end position="87"/>
    </location>
</feature>
<proteinExistence type="predicted"/>
<dbReference type="InterPro" id="IPR036909">
    <property type="entry name" value="Cyt_c-like_dom_sf"/>
</dbReference>
<gene>
    <name evidence="7" type="ORF">SM757_15835</name>
</gene>
<keyword evidence="5" id="KW-0812">Transmembrane</keyword>
<keyword evidence="8" id="KW-1185">Reference proteome</keyword>
<dbReference type="EMBL" id="JAXOJX010000025">
    <property type="protein sequence ID" value="MDZ5458049.1"/>
    <property type="molecule type" value="Genomic_DNA"/>
</dbReference>
<dbReference type="RefSeq" id="WP_322466227.1">
    <property type="nucleotide sequence ID" value="NZ_JAXOJX010000025.1"/>
</dbReference>
<keyword evidence="5" id="KW-1133">Transmembrane helix</keyword>
<keyword evidence="5" id="KW-0472">Membrane</keyword>
<keyword evidence="3 4" id="KW-0408">Iron</keyword>
<protein>
    <submittedName>
        <fullName evidence="7">Cytochrome c</fullName>
    </submittedName>
</protein>
<evidence type="ECO:0000259" key="6">
    <source>
        <dbReference type="PROSITE" id="PS51007"/>
    </source>
</evidence>
<accession>A0ABU5IGY9</accession>
<dbReference type="Proteomes" id="UP001293718">
    <property type="component" value="Unassembled WGS sequence"/>
</dbReference>
<dbReference type="PROSITE" id="PS51007">
    <property type="entry name" value="CYTC"/>
    <property type="match status" value="1"/>
</dbReference>
<comment type="caution">
    <text evidence="7">The sequence shown here is derived from an EMBL/GenBank/DDBJ whole genome shotgun (WGS) entry which is preliminary data.</text>
</comment>
<keyword evidence="2 4" id="KW-0479">Metal-binding</keyword>
<evidence type="ECO:0000256" key="2">
    <source>
        <dbReference type="ARBA" id="ARBA00022723"/>
    </source>
</evidence>
<organism evidence="7 8">
    <name type="scientific">Azohydromonas lata</name>
    <dbReference type="NCBI Taxonomy" id="45677"/>
    <lineage>
        <taxon>Bacteria</taxon>
        <taxon>Pseudomonadati</taxon>
        <taxon>Pseudomonadota</taxon>
        <taxon>Betaproteobacteria</taxon>
        <taxon>Burkholderiales</taxon>
        <taxon>Sphaerotilaceae</taxon>
        <taxon>Azohydromonas</taxon>
    </lineage>
</organism>
<name>A0ABU5IGY9_9BURK</name>
<evidence type="ECO:0000256" key="4">
    <source>
        <dbReference type="PROSITE-ProRule" id="PRU00433"/>
    </source>
</evidence>
<evidence type="ECO:0000313" key="8">
    <source>
        <dbReference type="Proteomes" id="UP001293718"/>
    </source>
</evidence>
<reference evidence="7 8" key="1">
    <citation type="submission" date="2023-11" db="EMBL/GenBank/DDBJ databases">
        <title>Draft genome of Azohydromonas lata strain H1 (DSM1123), a polyhydroxyalkanoate producer.</title>
        <authorList>
            <person name="Traversa D."/>
            <person name="D'Addabbo P."/>
            <person name="Pazzani C."/>
            <person name="Manzari C."/>
            <person name="Chiara M."/>
            <person name="Scrascia M."/>
        </authorList>
    </citation>
    <scope>NUCLEOTIDE SEQUENCE [LARGE SCALE GENOMIC DNA]</scope>
    <source>
        <strain evidence="7 8">H1</strain>
    </source>
</reference>
<feature type="transmembrane region" description="Helical" evidence="5">
    <location>
        <begin position="94"/>
        <end position="113"/>
    </location>
</feature>
<feature type="domain" description="Cytochrome c" evidence="6">
    <location>
        <begin position="132"/>
        <end position="229"/>
    </location>
</feature>
<sequence>MEEGWWRGPGLDALIAAVSALERGSWALLHALGLAPLVHGQPAWPFGARVSVAMLTLDPSHARRVGMVMLLLAAAVLAGLLAALLRWPLRSRKASAVALGLGAALLAGAAWTWPAPELLWAPAVPTSFHRLPDAVAGEAALHGGRLYAQHCAACHGANGDGDGPQAEGGPRWPPTLNRGLLWRRSDGELFWHLRHGMADGQGQPTMPALPHELPDDAAWALLAWLQLHAAGQQLARAGEWQLPLAAPALDVRCDGAAPRELQALRGQRLRIVALRPDQPALREDPRFQTVTLSPAPRAQAEGCEAVSEAAWQAYALVAGVAPDALAGTEFLVDRDGWLRARRKADDAPWSDAMLVCRGSGAASGAMADAGADGLERLLARMDAEPVRPVRGGRLH</sequence>
<evidence type="ECO:0000256" key="5">
    <source>
        <dbReference type="SAM" id="Phobius"/>
    </source>
</evidence>
<evidence type="ECO:0000256" key="3">
    <source>
        <dbReference type="ARBA" id="ARBA00023004"/>
    </source>
</evidence>
<dbReference type="InterPro" id="IPR009056">
    <property type="entry name" value="Cyt_c-like_dom"/>
</dbReference>
<evidence type="ECO:0000256" key="1">
    <source>
        <dbReference type="ARBA" id="ARBA00022617"/>
    </source>
</evidence>
<dbReference type="Pfam" id="PF13442">
    <property type="entry name" value="Cytochrome_CBB3"/>
    <property type="match status" value="1"/>
</dbReference>